<dbReference type="Gene3D" id="2.80.10.50">
    <property type="match status" value="2"/>
</dbReference>
<dbReference type="SMART" id="SM00458">
    <property type="entry name" value="RICIN"/>
    <property type="match status" value="1"/>
</dbReference>
<dbReference type="InterPro" id="IPR033453">
    <property type="entry name" value="Glyco_hydro_30_TIM-barrel"/>
</dbReference>
<dbReference type="Gene3D" id="3.20.20.80">
    <property type="entry name" value="Glycosidases"/>
    <property type="match status" value="1"/>
</dbReference>
<evidence type="ECO:0000256" key="3">
    <source>
        <dbReference type="ARBA" id="ARBA00022801"/>
    </source>
</evidence>
<proteinExistence type="inferred from homology"/>
<dbReference type="InterPro" id="IPR035992">
    <property type="entry name" value="Ricin_B-like_lectins"/>
</dbReference>
<dbReference type="PROSITE" id="PS50231">
    <property type="entry name" value="RICIN_B_LECTIN"/>
    <property type="match status" value="1"/>
</dbReference>
<dbReference type="Pfam" id="PF00652">
    <property type="entry name" value="Ricin_B_lectin"/>
    <property type="match status" value="1"/>
</dbReference>
<comment type="caution">
    <text evidence="6">The sequence shown here is derived from an EMBL/GenBank/DDBJ whole genome shotgun (WGS) entry which is preliminary data.</text>
</comment>
<evidence type="ECO:0000256" key="4">
    <source>
        <dbReference type="RuleBase" id="RU361188"/>
    </source>
</evidence>
<dbReference type="GO" id="GO:0006680">
    <property type="term" value="P:glucosylceramide catabolic process"/>
    <property type="evidence" value="ECO:0007669"/>
    <property type="project" value="TreeGrafter"/>
</dbReference>
<dbReference type="RefSeq" id="WP_203844171.1">
    <property type="nucleotide sequence ID" value="NZ_BAAAVW010000005.1"/>
</dbReference>
<dbReference type="InterPro" id="IPR017853">
    <property type="entry name" value="GH"/>
</dbReference>
<dbReference type="Proteomes" id="UP000660611">
    <property type="component" value="Unassembled WGS sequence"/>
</dbReference>
<evidence type="ECO:0000313" key="7">
    <source>
        <dbReference type="Proteomes" id="UP000660611"/>
    </source>
</evidence>
<reference evidence="6" key="1">
    <citation type="submission" date="2021-01" db="EMBL/GenBank/DDBJ databases">
        <title>Whole genome shotgun sequence of Dactylosporangium siamense NBRC 106093.</title>
        <authorList>
            <person name="Komaki H."/>
            <person name="Tamura T."/>
        </authorList>
    </citation>
    <scope>NUCLEOTIDE SEQUENCE</scope>
    <source>
        <strain evidence="6">NBRC 106093</strain>
    </source>
</reference>
<dbReference type="Pfam" id="PF17189">
    <property type="entry name" value="Glyco_hydro_30C"/>
    <property type="match status" value="1"/>
</dbReference>
<protein>
    <submittedName>
        <fullName evidence="6">Glucosylceramidase</fullName>
    </submittedName>
</protein>
<organism evidence="6 7">
    <name type="scientific">Dactylosporangium siamense</name>
    <dbReference type="NCBI Taxonomy" id="685454"/>
    <lineage>
        <taxon>Bacteria</taxon>
        <taxon>Bacillati</taxon>
        <taxon>Actinomycetota</taxon>
        <taxon>Actinomycetes</taxon>
        <taxon>Micromonosporales</taxon>
        <taxon>Micromonosporaceae</taxon>
        <taxon>Dactylosporangium</taxon>
    </lineage>
</organism>
<name>A0A919PHE3_9ACTN</name>
<dbReference type="PANTHER" id="PTHR11069">
    <property type="entry name" value="GLUCOSYLCERAMIDASE"/>
    <property type="match status" value="1"/>
</dbReference>
<evidence type="ECO:0000259" key="5">
    <source>
        <dbReference type="SMART" id="SM00458"/>
    </source>
</evidence>
<evidence type="ECO:0000256" key="2">
    <source>
        <dbReference type="ARBA" id="ARBA00022729"/>
    </source>
</evidence>
<dbReference type="Gene3D" id="2.60.40.1180">
    <property type="entry name" value="Golgi alpha-mannosidase II"/>
    <property type="match status" value="1"/>
</dbReference>
<keyword evidence="4" id="KW-0326">Glycosidase</keyword>
<dbReference type="SUPFAM" id="SSF51445">
    <property type="entry name" value="(Trans)glycosidases"/>
    <property type="match status" value="1"/>
</dbReference>
<keyword evidence="2" id="KW-0732">Signal</keyword>
<dbReference type="Pfam" id="PF02055">
    <property type="entry name" value="Glyco_hydro_30"/>
    <property type="match status" value="1"/>
</dbReference>
<accession>A0A919PHE3</accession>
<dbReference type="InterPro" id="IPR033452">
    <property type="entry name" value="GH30_C"/>
</dbReference>
<dbReference type="EMBL" id="BONQ01000010">
    <property type="protein sequence ID" value="GIG42278.1"/>
    <property type="molecule type" value="Genomic_DNA"/>
</dbReference>
<evidence type="ECO:0000256" key="1">
    <source>
        <dbReference type="ARBA" id="ARBA00005382"/>
    </source>
</evidence>
<dbReference type="SUPFAM" id="SSF51011">
    <property type="entry name" value="Glycosyl hydrolase domain"/>
    <property type="match status" value="1"/>
</dbReference>
<dbReference type="InterPro" id="IPR001139">
    <property type="entry name" value="Glyco_hydro_30"/>
</dbReference>
<keyword evidence="7" id="KW-1185">Reference proteome</keyword>
<sequence length="648" mass="68554">MVPTRPLLARTVPFRTVLFRTVLSRTGLSRIGLAACVLGASVVGLSVPSAQAAATSVQVYWSSESRTAGYEPKNGNWYTNPATGLAGTPYQLSRQADVPVVAATGAPTITADTNSRFQTILGVGSSLEESTVYNLSRMSATARDRALRALVDPATGAGFNVIRITFGTSDFTSHDFYTYDDGAADPTLSRFSIQRDIDYGIIATVRQALAINPDIKVFASAWSAPGWMKTNNAIIGGSLVTSQIPTLAAYYRRAVQAYTAQGIPIHALTLQNEPLFSPADYPGMLVSADQERQLAKALRTELSANGLGTRIWAFDHNFSESVSYAAGVLGSSSSHSDAYGSVDGVAFHDYAGDPSAMSTVKASYPDKDVLMTERSVWGTSGADRIVQYFRNQATLYEGWVSMLDQNRAPERWSGSPDPTMLVQSTSNRDTFWALPDYNMVAQFSKFVKAGARRVATGYGSTGTVTNVAFLNPDGTLVTVVVNQTSASQSFTLRVGTQQVSSTLPAKTVGTYLWAGASSGTPSTRVGPITGYGAKCVDVAGASPANGTKIQLWTCNGTTAQTWTVGTDGTLRALGKCLDVAAANSANGTKVQLYDCNGSTAQTWTAPGDGTLRALGKCLDATGPSSADGTQLQIWACGTGQNQRWTLPA</sequence>
<dbReference type="GO" id="GO:0004348">
    <property type="term" value="F:glucosylceramidase activity"/>
    <property type="evidence" value="ECO:0007669"/>
    <property type="project" value="InterPro"/>
</dbReference>
<dbReference type="InterPro" id="IPR013780">
    <property type="entry name" value="Glyco_hydro_b"/>
</dbReference>
<dbReference type="GO" id="GO:0016020">
    <property type="term" value="C:membrane"/>
    <property type="evidence" value="ECO:0007669"/>
    <property type="project" value="GOC"/>
</dbReference>
<evidence type="ECO:0000313" key="6">
    <source>
        <dbReference type="EMBL" id="GIG42278.1"/>
    </source>
</evidence>
<comment type="similarity">
    <text evidence="1 4">Belongs to the glycosyl hydrolase 30 family.</text>
</comment>
<keyword evidence="3 4" id="KW-0378">Hydrolase</keyword>
<dbReference type="InterPro" id="IPR000772">
    <property type="entry name" value="Ricin_B_lectin"/>
</dbReference>
<dbReference type="SUPFAM" id="SSF50370">
    <property type="entry name" value="Ricin B-like lectins"/>
    <property type="match status" value="1"/>
</dbReference>
<dbReference type="CDD" id="cd23451">
    <property type="entry name" value="beta-trefoil_Ricin_laminarinase"/>
    <property type="match status" value="1"/>
</dbReference>
<dbReference type="PANTHER" id="PTHR11069:SF23">
    <property type="entry name" value="LYSOSOMAL ACID GLUCOSYLCERAMIDASE"/>
    <property type="match status" value="1"/>
</dbReference>
<feature type="domain" description="Ricin B lectin" evidence="5">
    <location>
        <begin position="523"/>
        <end position="647"/>
    </location>
</feature>
<gene>
    <name evidence="6" type="primary">srfJ_1</name>
    <name evidence="6" type="ORF">Dsi01nite_003190</name>
</gene>
<dbReference type="AlphaFoldDB" id="A0A919PHE3"/>